<keyword evidence="3" id="KW-1003">Cell membrane</keyword>
<proteinExistence type="inferred from homology"/>
<evidence type="ECO:0000256" key="5">
    <source>
        <dbReference type="ARBA" id="ARBA00022989"/>
    </source>
</evidence>
<dbReference type="RefSeq" id="WP_264502917.1">
    <property type="nucleotide sequence ID" value="NZ_JAPDDS010000013.1"/>
</dbReference>
<evidence type="ECO:0000256" key="2">
    <source>
        <dbReference type="ARBA" id="ARBA00005811"/>
    </source>
</evidence>
<evidence type="ECO:0000313" key="10">
    <source>
        <dbReference type="Proteomes" id="UP001207930"/>
    </source>
</evidence>
<reference evidence="9 10" key="1">
    <citation type="submission" date="2022-10" db="EMBL/GenBank/DDBJ databases">
        <title>Luteolibacter flavescens strain MCCC 1K03193, whole genome shotgun sequencing project.</title>
        <authorList>
            <person name="Zhao G."/>
            <person name="Shen L."/>
        </authorList>
    </citation>
    <scope>NUCLEOTIDE SEQUENCE [LARGE SCALE GENOMIC DNA]</scope>
    <source>
        <strain evidence="9 10">MCCC 1K03193</strain>
    </source>
</reference>
<dbReference type="Gene3D" id="3.30.420.270">
    <property type="match status" value="1"/>
</dbReference>
<evidence type="ECO:0000256" key="8">
    <source>
        <dbReference type="SAM" id="Phobius"/>
    </source>
</evidence>
<dbReference type="Pfam" id="PF02472">
    <property type="entry name" value="ExbD"/>
    <property type="match status" value="1"/>
</dbReference>
<evidence type="ECO:0000313" key="9">
    <source>
        <dbReference type="EMBL" id="MCW1886962.1"/>
    </source>
</evidence>
<dbReference type="InterPro" id="IPR003400">
    <property type="entry name" value="ExbD"/>
</dbReference>
<feature type="transmembrane region" description="Helical" evidence="8">
    <location>
        <begin position="12"/>
        <end position="32"/>
    </location>
</feature>
<dbReference type="EMBL" id="JAPDDS010000013">
    <property type="protein sequence ID" value="MCW1886962.1"/>
    <property type="molecule type" value="Genomic_DNA"/>
</dbReference>
<gene>
    <name evidence="9" type="ORF">OKA04_19640</name>
</gene>
<name>A0ABT3FTR8_9BACT</name>
<organism evidence="9 10">
    <name type="scientific">Luteolibacter flavescens</name>
    <dbReference type="NCBI Taxonomy" id="1859460"/>
    <lineage>
        <taxon>Bacteria</taxon>
        <taxon>Pseudomonadati</taxon>
        <taxon>Verrucomicrobiota</taxon>
        <taxon>Verrucomicrobiia</taxon>
        <taxon>Verrucomicrobiales</taxon>
        <taxon>Verrucomicrobiaceae</taxon>
        <taxon>Luteolibacter</taxon>
    </lineage>
</organism>
<evidence type="ECO:0000256" key="6">
    <source>
        <dbReference type="ARBA" id="ARBA00023136"/>
    </source>
</evidence>
<keyword evidence="6 8" id="KW-0472">Membrane</keyword>
<comment type="similarity">
    <text evidence="2 7">Belongs to the ExbD/TolR family.</text>
</comment>
<accession>A0ABT3FTR8</accession>
<keyword evidence="7" id="KW-0653">Protein transport</keyword>
<evidence type="ECO:0000256" key="1">
    <source>
        <dbReference type="ARBA" id="ARBA00004162"/>
    </source>
</evidence>
<evidence type="ECO:0000256" key="3">
    <source>
        <dbReference type="ARBA" id="ARBA00022475"/>
    </source>
</evidence>
<sequence>MKLESTLPERPGFLFVVPVFNLCGLLLVFLLLGGQFVNQSGVAVELPVSRFQMERQTDASVVTVTAGDPPGYWLEREPVTLEQLSERLDARRGSESGPSTTVLLRVDKGVPVETQRTVAEVALQKGLRVYLLGQPEAVADPKESP</sequence>
<evidence type="ECO:0000256" key="7">
    <source>
        <dbReference type="RuleBase" id="RU003879"/>
    </source>
</evidence>
<keyword evidence="7" id="KW-0813">Transport</keyword>
<comment type="subcellular location">
    <subcellularLocation>
        <location evidence="1">Cell membrane</location>
        <topology evidence="1">Single-pass membrane protein</topology>
    </subcellularLocation>
    <subcellularLocation>
        <location evidence="7">Cell membrane</location>
        <topology evidence="7">Single-pass type II membrane protein</topology>
    </subcellularLocation>
</comment>
<protein>
    <submittedName>
        <fullName evidence="9">Biopolymer transporter ExbD</fullName>
    </submittedName>
</protein>
<keyword evidence="10" id="KW-1185">Reference proteome</keyword>
<dbReference type="Proteomes" id="UP001207930">
    <property type="component" value="Unassembled WGS sequence"/>
</dbReference>
<keyword evidence="4 7" id="KW-0812">Transmembrane</keyword>
<keyword evidence="5 8" id="KW-1133">Transmembrane helix</keyword>
<evidence type="ECO:0000256" key="4">
    <source>
        <dbReference type="ARBA" id="ARBA00022692"/>
    </source>
</evidence>
<comment type="caution">
    <text evidence="9">The sequence shown here is derived from an EMBL/GenBank/DDBJ whole genome shotgun (WGS) entry which is preliminary data.</text>
</comment>